<reference evidence="1 2" key="1">
    <citation type="submission" date="2021-03" db="EMBL/GenBank/DDBJ databases">
        <authorList>
            <person name="Kim M.K."/>
        </authorList>
    </citation>
    <scope>NUCLEOTIDE SEQUENCE [LARGE SCALE GENOMIC DNA]</scope>
    <source>
        <strain evidence="1 2">BT442</strain>
    </source>
</reference>
<name>A0ABS3QFP2_9BACT</name>
<protein>
    <submittedName>
        <fullName evidence="1">Uncharacterized protein</fullName>
    </submittedName>
</protein>
<keyword evidence="2" id="KW-1185">Reference proteome</keyword>
<dbReference type="EMBL" id="JAGETZ010000004">
    <property type="protein sequence ID" value="MBO2009609.1"/>
    <property type="molecule type" value="Genomic_DNA"/>
</dbReference>
<dbReference type="RefSeq" id="WP_208175234.1">
    <property type="nucleotide sequence ID" value="NZ_JAGETZ010000004.1"/>
</dbReference>
<evidence type="ECO:0000313" key="1">
    <source>
        <dbReference type="EMBL" id="MBO2009609.1"/>
    </source>
</evidence>
<dbReference type="Proteomes" id="UP000664369">
    <property type="component" value="Unassembled WGS sequence"/>
</dbReference>
<evidence type="ECO:0000313" key="2">
    <source>
        <dbReference type="Proteomes" id="UP000664369"/>
    </source>
</evidence>
<proteinExistence type="predicted"/>
<accession>A0ABS3QFP2</accession>
<comment type="caution">
    <text evidence="1">The sequence shown here is derived from an EMBL/GenBank/DDBJ whole genome shotgun (WGS) entry which is preliminary data.</text>
</comment>
<organism evidence="1 2">
    <name type="scientific">Hymenobacter negativus</name>
    <dbReference type="NCBI Taxonomy" id="2795026"/>
    <lineage>
        <taxon>Bacteria</taxon>
        <taxon>Pseudomonadati</taxon>
        <taxon>Bacteroidota</taxon>
        <taxon>Cytophagia</taxon>
        <taxon>Cytophagales</taxon>
        <taxon>Hymenobacteraceae</taxon>
        <taxon>Hymenobacter</taxon>
    </lineage>
</organism>
<gene>
    <name evidence="1" type="ORF">J4E00_11145</name>
</gene>
<sequence>MSNFDEISDRAWAALTPSKAGDVGRMGADNRLFLSAVFRVARHGCA</sequence>